<accession>A0A1W0A080</accession>
<dbReference type="GO" id="GO:0000447">
    <property type="term" value="P:endonucleolytic cleavage in ITS1 to separate SSU-rRNA from 5.8S rRNA and LSU-rRNA from tricistronic rRNA transcript (SSU-rRNA, 5.8S rRNA, LSU-rRNA)"/>
    <property type="evidence" value="ECO:0007669"/>
    <property type="project" value="TreeGrafter"/>
</dbReference>
<dbReference type="Pfam" id="PF22493">
    <property type="entry name" value="PUF_NOP9"/>
    <property type="match status" value="1"/>
</dbReference>
<dbReference type="Proteomes" id="UP000243217">
    <property type="component" value="Unassembled WGS sequence"/>
</dbReference>
<dbReference type="AlphaFoldDB" id="A0A1W0A080"/>
<dbReference type="EMBL" id="JNBS01000805">
    <property type="protein sequence ID" value="OQS03678.1"/>
    <property type="molecule type" value="Genomic_DNA"/>
</dbReference>
<evidence type="ECO:0000256" key="1">
    <source>
        <dbReference type="ARBA" id="ARBA00022737"/>
    </source>
</evidence>
<evidence type="ECO:0000256" key="2">
    <source>
        <dbReference type="PROSITE-ProRule" id="PRU00317"/>
    </source>
</evidence>
<dbReference type="SMART" id="SM00025">
    <property type="entry name" value="Pumilio"/>
    <property type="match status" value="6"/>
</dbReference>
<dbReference type="GO" id="GO:0000056">
    <property type="term" value="P:ribosomal small subunit export from nucleus"/>
    <property type="evidence" value="ECO:0007669"/>
    <property type="project" value="TreeGrafter"/>
</dbReference>
<name>A0A1W0A080_9STRA</name>
<dbReference type="InterPro" id="IPR001313">
    <property type="entry name" value="Pumilio_RNA-bd_rpt"/>
</dbReference>
<dbReference type="PROSITE" id="PS50302">
    <property type="entry name" value="PUM"/>
    <property type="match status" value="1"/>
</dbReference>
<dbReference type="InterPro" id="IPR011989">
    <property type="entry name" value="ARM-like"/>
</dbReference>
<dbReference type="GO" id="GO:0003723">
    <property type="term" value="F:RNA binding"/>
    <property type="evidence" value="ECO:0007669"/>
    <property type="project" value="InterPro"/>
</dbReference>
<dbReference type="InterPro" id="IPR040000">
    <property type="entry name" value="NOP9"/>
</dbReference>
<dbReference type="PANTHER" id="PTHR13102:SF0">
    <property type="entry name" value="NUCLEOLAR PROTEIN 9"/>
    <property type="match status" value="1"/>
</dbReference>
<dbReference type="GO" id="GO:0005730">
    <property type="term" value="C:nucleolus"/>
    <property type="evidence" value="ECO:0007669"/>
    <property type="project" value="TreeGrafter"/>
</dbReference>
<reference evidence="3 4" key="1">
    <citation type="journal article" date="2014" name="Genome Biol. Evol.">
        <title>The secreted proteins of Achlya hypogyna and Thraustotheca clavata identify the ancestral oomycete secretome and reveal gene acquisitions by horizontal gene transfer.</title>
        <authorList>
            <person name="Misner I."/>
            <person name="Blouin N."/>
            <person name="Leonard G."/>
            <person name="Richards T.A."/>
            <person name="Lane C.E."/>
        </authorList>
    </citation>
    <scope>NUCLEOTIDE SEQUENCE [LARGE SCALE GENOMIC DNA]</scope>
    <source>
        <strain evidence="3 4">ATCC 34112</strain>
    </source>
</reference>
<gene>
    <name evidence="3" type="ORF">THRCLA_04003</name>
</gene>
<proteinExistence type="predicted"/>
<dbReference type="Gene3D" id="1.25.10.10">
    <property type="entry name" value="Leucine-rich Repeat Variant"/>
    <property type="match status" value="3"/>
</dbReference>
<dbReference type="GO" id="GO:0030686">
    <property type="term" value="C:90S preribosome"/>
    <property type="evidence" value="ECO:0007669"/>
    <property type="project" value="TreeGrafter"/>
</dbReference>
<protein>
    <recommendedName>
        <fullName evidence="5">Pumilio domain-containing protein NOP9</fullName>
    </recommendedName>
</protein>
<dbReference type="GO" id="GO:0000480">
    <property type="term" value="P:endonucleolytic cleavage in 5'-ETS of tricistronic rRNA transcript (SSU-rRNA, 5.8S rRNA, LSU-rRNA)"/>
    <property type="evidence" value="ECO:0007669"/>
    <property type="project" value="TreeGrafter"/>
</dbReference>
<organism evidence="3 4">
    <name type="scientific">Thraustotheca clavata</name>
    <dbReference type="NCBI Taxonomy" id="74557"/>
    <lineage>
        <taxon>Eukaryota</taxon>
        <taxon>Sar</taxon>
        <taxon>Stramenopiles</taxon>
        <taxon>Oomycota</taxon>
        <taxon>Saprolegniomycetes</taxon>
        <taxon>Saprolegniales</taxon>
        <taxon>Achlyaceae</taxon>
        <taxon>Thraustotheca</taxon>
    </lineage>
</organism>
<evidence type="ECO:0008006" key="5">
    <source>
        <dbReference type="Google" id="ProtNLM"/>
    </source>
</evidence>
<feature type="repeat" description="Pumilio" evidence="2">
    <location>
        <begin position="317"/>
        <end position="353"/>
    </location>
</feature>
<dbReference type="SUPFAM" id="SSF48371">
    <property type="entry name" value="ARM repeat"/>
    <property type="match status" value="1"/>
</dbReference>
<dbReference type="InterPro" id="IPR016024">
    <property type="entry name" value="ARM-type_fold"/>
</dbReference>
<dbReference type="PANTHER" id="PTHR13102">
    <property type="entry name" value="NUCLEOLAR PROTEIN 9"/>
    <property type="match status" value="1"/>
</dbReference>
<dbReference type="GO" id="GO:0000472">
    <property type="term" value="P:endonucleolytic cleavage to generate mature 5'-end of SSU-rRNA from (SSU-rRNA, 5.8S rRNA, LSU-rRNA)"/>
    <property type="evidence" value="ECO:0007669"/>
    <property type="project" value="TreeGrafter"/>
</dbReference>
<keyword evidence="1" id="KW-0677">Repeat</keyword>
<sequence>MHPPYIFQIRERPRRLEPDTTAYLLEVKSSLLESGDDEDDTKAILLWNVLEELAPRIASAASDRHACEIIEVLLEKMSPRQLCFFVHKMEGYYSHLWTNRYSSHVLQRILSKVGDIVQAEVEESLVVSEEDEERSKDVPTMATLIVAMCQEVKNEWITLVNDISASHVLRSVLCALGGRTPVAEKRGKKGKHGAIRYENMPKKTDDEKALNESKFATPPAFADTLVEIIEVMMDASDDRLANFMFDHHAGPFFSMAVRVCPQELRADCIKRLLNWDDEEVSKKRFYDYAGDTVASHFLEALSQCATPSMWTSVYERCLKGRLLEFSEHAISNYVVQNFIQYVPTKEQAEIILDEMKDSLWSLLSMHRPGVVWRLAECCVRFEINYKNFFTTLAAAVTKQESKKPAAVQKDIVPALIALELSNSQNAKISLNITGARIIETLLKFPSSIIEPLITSVLNMNSLQLTALAKDSIGSRCIIEPIWNSENEQAKISLFNKFKGNFGTLALDRNGAFSVIKCFNNMNLDYKTTITEELAEVDGKLSGNHFSSMVLTHCNVHEFKTNHEKWVSTYERKRKVKELFSDLVDDKKNKPKKKSKKKAA</sequence>
<evidence type="ECO:0000313" key="4">
    <source>
        <dbReference type="Proteomes" id="UP000243217"/>
    </source>
</evidence>
<dbReference type="STRING" id="74557.A0A1W0A080"/>
<evidence type="ECO:0000313" key="3">
    <source>
        <dbReference type="EMBL" id="OQS03678.1"/>
    </source>
</evidence>
<dbReference type="GO" id="GO:0030688">
    <property type="term" value="C:preribosome, small subunit precursor"/>
    <property type="evidence" value="ECO:0007669"/>
    <property type="project" value="TreeGrafter"/>
</dbReference>
<comment type="caution">
    <text evidence="3">The sequence shown here is derived from an EMBL/GenBank/DDBJ whole genome shotgun (WGS) entry which is preliminary data.</text>
</comment>
<keyword evidence="4" id="KW-1185">Reference proteome</keyword>
<dbReference type="OrthoDB" id="392571at2759"/>